<sequence length="437" mass="49206">MAVLTEKKLLYTVAFLDLFACSLIVPVLAPYLRSLGASHFTIGSLMSLYFGLQLISSPVIKNCSGAKSRLFILQTTLLACSVFYFILGTTSVLPVVFLCRALLGMFKHTQTLCGSMLAEVLPPAEQLEMQKTLTSFGTFGFVAGPAIAGNMLELHRGYQRVCYIITVIFLINFAIVYIFLQNSAHERRNEEGDNAMKLKTSSPNVKSKKNMESMSSIRKAKEHDIRRKRVSEEILQSVTDLLCINWTFYWDVFALKFLFDFTQTVHLMNFAPVLRDVYNTAPRWIGYTVALQGMVGTMSSFLIEWISIFYKYDTNYTQRGLHGFGLFALSFLCLSLAPNWTYMFIFLLPLSMSMSLLKSATAEMMRQRTVLDKKMPITGLGQSVFSAARLFAPVCTGLIYDMYGFQGTSVLKIVAAGIATALSYFIFLRQVQDKKKM</sequence>
<dbReference type="Gene3D" id="1.20.1250.20">
    <property type="entry name" value="MFS general substrate transporter like domains"/>
    <property type="match status" value="1"/>
</dbReference>
<dbReference type="InterPro" id="IPR036259">
    <property type="entry name" value="MFS_trans_sf"/>
</dbReference>
<dbReference type="AlphaFoldDB" id="A0A2J7Q663"/>
<evidence type="ECO:0000256" key="2">
    <source>
        <dbReference type="ARBA" id="ARBA00006829"/>
    </source>
</evidence>
<feature type="transmembrane region" description="Helical" evidence="8">
    <location>
        <begin position="35"/>
        <end position="55"/>
    </location>
</feature>
<dbReference type="PANTHER" id="PTHR23506">
    <property type="entry name" value="GH10249P"/>
    <property type="match status" value="1"/>
</dbReference>
<dbReference type="Pfam" id="PF07690">
    <property type="entry name" value="MFS_1"/>
    <property type="match status" value="1"/>
</dbReference>
<reference evidence="9 10" key="1">
    <citation type="submission" date="2017-12" db="EMBL/GenBank/DDBJ databases">
        <title>Hemimetabolous genomes reveal molecular basis of termite eusociality.</title>
        <authorList>
            <person name="Harrison M.C."/>
            <person name="Jongepier E."/>
            <person name="Robertson H.M."/>
            <person name="Arning N."/>
            <person name="Bitard-Feildel T."/>
            <person name="Chao H."/>
            <person name="Childers C.P."/>
            <person name="Dinh H."/>
            <person name="Doddapaneni H."/>
            <person name="Dugan S."/>
            <person name="Gowin J."/>
            <person name="Greiner C."/>
            <person name="Han Y."/>
            <person name="Hu H."/>
            <person name="Hughes D.S.T."/>
            <person name="Huylmans A.-K."/>
            <person name="Kemena C."/>
            <person name="Kremer L.P.M."/>
            <person name="Lee S.L."/>
            <person name="Lopez-Ezquerra A."/>
            <person name="Mallet L."/>
            <person name="Monroy-Kuhn J.M."/>
            <person name="Moser A."/>
            <person name="Murali S.C."/>
            <person name="Muzny D.M."/>
            <person name="Otani S."/>
            <person name="Piulachs M.-D."/>
            <person name="Poelchau M."/>
            <person name="Qu J."/>
            <person name="Schaub F."/>
            <person name="Wada-Katsumata A."/>
            <person name="Worley K.C."/>
            <person name="Xie Q."/>
            <person name="Ylla G."/>
            <person name="Poulsen M."/>
            <person name="Gibbs R.A."/>
            <person name="Schal C."/>
            <person name="Richards S."/>
            <person name="Belles X."/>
            <person name="Korb J."/>
            <person name="Bornberg-Bauer E."/>
        </authorList>
    </citation>
    <scope>NUCLEOTIDE SEQUENCE [LARGE SCALE GENOMIC DNA]</scope>
    <source>
        <tissue evidence="9">Whole body</tissue>
    </source>
</reference>
<dbReference type="Proteomes" id="UP000235965">
    <property type="component" value="Unassembled WGS sequence"/>
</dbReference>
<evidence type="ECO:0000256" key="5">
    <source>
        <dbReference type="ARBA" id="ARBA00022775"/>
    </source>
</evidence>
<protein>
    <recommendedName>
        <fullName evidence="11">Major facilitator superfamily (MFS) profile domain-containing protein</fullName>
    </recommendedName>
</protein>
<feature type="transmembrane region" description="Helical" evidence="8">
    <location>
        <begin position="76"/>
        <end position="97"/>
    </location>
</feature>
<dbReference type="GO" id="GO:0022857">
    <property type="term" value="F:transmembrane transporter activity"/>
    <property type="evidence" value="ECO:0007669"/>
    <property type="project" value="InterPro"/>
</dbReference>
<dbReference type="EMBL" id="NEVH01017540">
    <property type="protein sequence ID" value="PNF24066.1"/>
    <property type="molecule type" value="Genomic_DNA"/>
</dbReference>
<keyword evidence="10" id="KW-1185">Reference proteome</keyword>
<keyword evidence="4 8" id="KW-0812">Transmembrane</keyword>
<keyword evidence="5" id="KW-0532">Neurotransmitter transport</keyword>
<dbReference type="OrthoDB" id="440553at2759"/>
<feature type="transmembrane region" description="Helical" evidence="8">
    <location>
        <begin position="284"/>
        <end position="308"/>
    </location>
</feature>
<dbReference type="InterPro" id="IPR001958">
    <property type="entry name" value="Tet-R_TetA/multi-R_MdtG-like"/>
</dbReference>
<name>A0A2J7Q663_9NEOP</name>
<evidence type="ECO:0000256" key="7">
    <source>
        <dbReference type="ARBA" id="ARBA00023136"/>
    </source>
</evidence>
<evidence type="ECO:0000256" key="1">
    <source>
        <dbReference type="ARBA" id="ARBA00004141"/>
    </source>
</evidence>
<keyword evidence="7 8" id="KW-0472">Membrane</keyword>
<dbReference type="SUPFAM" id="SSF103473">
    <property type="entry name" value="MFS general substrate transporter"/>
    <property type="match status" value="1"/>
</dbReference>
<evidence type="ECO:0000313" key="9">
    <source>
        <dbReference type="EMBL" id="PNF24066.1"/>
    </source>
</evidence>
<organism evidence="9 10">
    <name type="scientific">Cryptotermes secundus</name>
    <dbReference type="NCBI Taxonomy" id="105785"/>
    <lineage>
        <taxon>Eukaryota</taxon>
        <taxon>Metazoa</taxon>
        <taxon>Ecdysozoa</taxon>
        <taxon>Arthropoda</taxon>
        <taxon>Hexapoda</taxon>
        <taxon>Insecta</taxon>
        <taxon>Pterygota</taxon>
        <taxon>Neoptera</taxon>
        <taxon>Polyneoptera</taxon>
        <taxon>Dictyoptera</taxon>
        <taxon>Blattodea</taxon>
        <taxon>Blattoidea</taxon>
        <taxon>Termitoidae</taxon>
        <taxon>Kalotermitidae</taxon>
        <taxon>Cryptotermitinae</taxon>
        <taxon>Cryptotermes</taxon>
    </lineage>
</organism>
<dbReference type="GO" id="GO:0016020">
    <property type="term" value="C:membrane"/>
    <property type="evidence" value="ECO:0007669"/>
    <property type="project" value="UniProtKB-SubCell"/>
</dbReference>
<comment type="similarity">
    <text evidence="2">Belongs to the major facilitator superfamily. Vesicular transporter family.</text>
</comment>
<evidence type="ECO:0000256" key="4">
    <source>
        <dbReference type="ARBA" id="ARBA00022692"/>
    </source>
</evidence>
<evidence type="ECO:0000313" key="10">
    <source>
        <dbReference type="Proteomes" id="UP000235965"/>
    </source>
</evidence>
<keyword evidence="3" id="KW-0813">Transport</keyword>
<dbReference type="InterPro" id="IPR011701">
    <property type="entry name" value="MFS"/>
</dbReference>
<feature type="transmembrane region" description="Helical" evidence="8">
    <location>
        <begin position="161"/>
        <end position="180"/>
    </location>
</feature>
<accession>A0A2J7Q663</accession>
<evidence type="ECO:0000256" key="3">
    <source>
        <dbReference type="ARBA" id="ARBA00022448"/>
    </source>
</evidence>
<feature type="transmembrane region" description="Helical" evidence="8">
    <location>
        <begin position="132"/>
        <end position="149"/>
    </location>
</feature>
<evidence type="ECO:0000256" key="6">
    <source>
        <dbReference type="ARBA" id="ARBA00022989"/>
    </source>
</evidence>
<feature type="transmembrane region" description="Helical" evidence="8">
    <location>
        <begin position="320"/>
        <end position="337"/>
    </location>
</feature>
<proteinExistence type="inferred from homology"/>
<comment type="subcellular location">
    <subcellularLocation>
        <location evidence="1">Membrane</location>
        <topology evidence="1">Multi-pass membrane protein</topology>
    </subcellularLocation>
</comment>
<evidence type="ECO:0008006" key="11">
    <source>
        <dbReference type="Google" id="ProtNLM"/>
    </source>
</evidence>
<feature type="transmembrane region" description="Helical" evidence="8">
    <location>
        <begin position="9"/>
        <end position="29"/>
    </location>
</feature>
<dbReference type="PANTHER" id="PTHR23506:SF23">
    <property type="entry name" value="GH10249P"/>
    <property type="match status" value="1"/>
</dbReference>
<feature type="transmembrane region" description="Helical" evidence="8">
    <location>
        <begin position="409"/>
        <end position="428"/>
    </location>
</feature>
<keyword evidence="6 8" id="KW-1133">Transmembrane helix</keyword>
<dbReference type="PRINTS" id="PR01035">
    <property type="entry name" value="TCRTETA"/>
</dbReference>
<comment type="caution">
    <text evidence="9">The sequence shown here is derived from an EMBL/GenBank/DDBJ whole genome shotgun (WGS) entry which is preliminary data.</text>
</comment>
<dbReference type="InterPro" id="IPR050930">
    <property type="entry name" value="MFS_Vesicular_Transporter"/>
</dbReference>
<gene>
    <name evidence="9" type="ORF">B7P43_G08102</name>
</gene>
<evidence type="ECO:0000256" key="8">
    <source>
        <dbReference type="SAM" id="Phobius"/>
    </source>
</evidence>